<keyword evidence="1" id="KW-0012">Acyltransferase</keyword>
<dbReference type="Proteomes" id="UP000029224">
    <property type="component" value="Unassembled WGS sequence"/>
</dbReference>
<accession>A0A090TA88</accession>
<proteinExistence type="predicted"/>
<dbReference type="EMBL" id="BBMT01000009">
    <property type="protein sequence ID" value="GAL36188.1"/>
    <property type="molecule type" value="Genomic_DNA"/>
</dbReference>
<protein>
    <submittedName>
        <fullName evidence="1">Citrate synthase</fullName>
        <ecNumber evidence="1">2.3.3.1</ecNumber>
    </submittedName>
</protein>
<dbReference type="GO" id="GO:0036440">
    <property type="term" value="F:citrate synthase activity"/>
    <property type="evidence" value="ECO:0007669"/>
    <property type="project" value="UniProtKB-EC"/>
</dbReference>
<sequence>MADKKATLHIEGQAPIELPIMEGSIGPEVVDVRKLGANGYFTFDQVFLPLHLVNLKSLISTAAKVFYCTAASLSIS</sequence>
<keyword evidence="1" id="KW-0808">Transferase</keyword>
<comment type="caution">
    <text evidence="1">The sequence shown here is derived from an EMBL/GenBank/DDBJ whole genome shotgun (WGS) entry which is preliminary data.</text>
</comment>
<name>A0A090TA88_9VIBR</name>
<dbReference type="AlphaFoldDB" id="A0A090TA88"/>
<evidence type="ECO:0000313" key="1">
    <source>
        <dbReference type="EMBL" id="GAL36188.1"/>
    </source>
</evidence>
<organism evidence="1 2">
    <name type="scientific">Vibrio maritimus</name>
    <dbReference type="NCBI Taxonomy" id="990268"/>
    <lineage>
        <taxon>Bacteria</taxon>
        <taxon>Pseudomonadati</taxon>
        <taxon>Pseudomonadota</taxon>
        <taxon>Gammaproteobacteria</taxon>
        <taxon>Vibrionales</taxon>
        <taxon>Vibrionaceae</taxon>
        <taxon>Vibrio</taxon>
    </lineage>
</organism>
<dbReference type="EC" id="2.3.3.1" evidence="1"/>
<reference evidence="1 2" key="2">
    <citation type="submission" date="2014-09" db="EMBL/GenBank/DDBJ databases">
        <authorList>
            <consortium name="NBRP consortium"/>
            <person name="Sawabe T."/>
            <person name="Meirelles P."/>
            <person name="Nakanishi M."/>
            <person name="Sayaka M."/>
            <person name="Hattori M."/>
            <person name="Ohkuma M."/>
        </authorList>
    </citation>
    <scope>NUCLEOTIDE SEQUENCE [LARGE SCALE GENOMIC DNA]</scope>
    <source>
        <strain evidence="1 2">JCM 19240</strain>
    </source>
</reference>
<evidence type="ECO:0000313" key="2">
    <source>
        <dbReference type="Proteomes" id="UP000029224"/>
    </source>
</evidence>
<dbReference type="Gene3D" id="2.20.28.60">
    <property type="match status" value="1"/>
</dbReference>
<gene>
    <name evidence="1" type="ORF">JCM19240_1630</name>
</gene>
<keyword evidence="2" id="KW-1185">Reference proteome</keyword>
<reference evidence="1 2" key="1">
    <citation type="submission" date="2014-09" db="EMBL/GenBank/DDBJ databases">
        <title>Vibrio maritimus JCM 19240. (C210) whole genome shotgun sequence.</title>
        <authorList>
            <person name="Sawabe T."/>
            <person name="Meirelles P."/>
            <person name="Nakanishi M."/>
            <person name="Sayaka M."/>
            <person name="Hattori M."/>
            <person name="Ohkuma M."/>
        </authorList>
    </citation>
    <scope>NUCLEOTIDE SEQUENCE [LARGE SCALE GENOMIC DNA]</scope>
    <source>
        <strain evidence="1 2">JCM 19240</strain>
    </source>
</reference>